<dbReference type="Proteomes" id="UP000826195">
    <property type="component" value="Unassembled WGS sequence"/>
</dbReference>
<protein>
    <recommendedName>
        <fullName evidence="7">THO complex subunit 6</fullName>
    </recommendedName>
</protein>
<sequence length="330" mass="36906">MPENLNNKLFYNTVLCQTFSPSRKHLVAGNIYGDISVFDLSKSLTPVSDENDLPGPSYIFTAYPGQHVQAMLSTDDFLVTGTAGEISGWDWNVVTSSKASKIKVSWTVQIPSDKDSSEKSDVNYIVYSNDKHYLYAGCGDKKIYVINLDNGNIVKTLEGHENFIHCLALMNNQLASGSEDGSVRLWDLRTYENTSILKPHLVDKVARPKLGKWIGAVDFTEDWLLCGGGPNLSLWHLRTMEPATVFDLPDQGIHEAKIFEERVIAGGTMPHVYHLNYQGEIFAEVPTSSHTVYSIVYQEKPHKVLSIAGSSNKIDICTNFNYRELVFKFA</sequence>
<name>A0AAV7J190_COTGL</name>
<evidence type="ECO:0000256" key="4">
    <source>
        <dbReference type="PROSITE-ProRule" id="PRU00221"/>
    </source>
</evidence>
<dbReference type="PANTHER" id="PTHR44411">
    <property type="entry name" value="THO COMPLEX SUBUNIT 6 HOMOLOG"/>
    <property type="match status" value="1"/>
</dbReference>
<comment type="caution">
    <text evidence="5">The sequence shown here is derived from an EMBL/GenBank/DDBJ whole genome shotgun (WGS) entry which is preliminary data.</text>
</comment>
<dbReference type="EMBL" id="JAHXZJ010000374">
    <property type="protein sequence ID" value="KAH0561554.1"/>
    <property type="molecule type" value="Genomic_DNA"/>
</dbReference>
<organism evidence="5 6">
    <name type="scientific">Cotesia glomerata</name>
    <name type="common">Lepidopteran parasitic wasp</name>
    <name type="synonym">Apanteles glomeratus</name>
    <dbReference type="NCBI Taxonomy" id="32391"/>
    <lineage>
        <taxon>Eukaryota</taxon>
        <taxon>Metazoa</taxon>
        <taxon>Ecdysozoa</taxon>
        <taxon>Arthropoda</taxon>
        <taxon>Hexapoda</taxon>
        <taxon>Insecta</taxon>
        <taxon>Pterygota</taxon>
        <taxon>Neoptera</taxon>
        <taxon>Endopterygota</taxon>
        <taxon>Hymenoptera</taxon>
        <taxon>Apocrita</taxon>
        <taxon>Ichneumonoidea</taxon>
        <taxon>Braconidae</taxon>
        <taxon>Microgastrinae</taxon>
        <taxon>Cotesia</taxon>
    </lineage>
</organism>
<gene>
    <name evidence="5" type="ORF">KQX54_017620</name>
</gene>
<evidence type="ECO:0000256" key="2">
    <source>
        <dbReference type="ARBA" id="ARBA00022574"/>
    </source>
</evidence>
<dbReference type="GO" id="GO:0000346">
    <property type="term" value="C:transcription export complex"/>
    <property type="evidence" value="ECO:0007669"/>
    <property type="project" value="TreeGrafter"/>
</dbReference>
<dbReference type="GO" id="GO:0006406">
    <property type="term" value="P:mRNA export from nucleus"/>
    <property type="evidence" value="ECO:0007669"/>
    <property type="project" value="TreeGrafter"/>
</dbReference>
<dbReference type="GO" id="GO:0000347">
    <property type="term" value="C:THO complex"/>
    <property type="evidence" value="ECO:0007669"/>
    <property type="project" value="TreeGrafter"/>
</dbReference>
<dbReference type="InterPro" id="IPR019775">
    <property type="entry name" value="WD40_repeat_CS"/>
</dbReference>
<dbReference type="PROSITE" id="PS50294">
    <property type="entry name" value="WD_REPEATS_REGION"/>
    <property type="match status" value="1"/>
</dbReference>
<keyword evidence="6" id="KW-1185">Reference proteome</keyword>
<dbReference type="PROSITE" id="PS50082">
    <property type="entry name" value="WD_REPEATS_2"/>
    <property type="match status" value="1"/>
</dbReference>
<reference evidence="5 6" key="1">
    <citation type="journal article" date="2021" name="J. Hered.">
        <title>A chromosome-level genome assembly of the parasitoid wasp, Cotesia glomerata (Hymenoptera: Braconidae).</title>
        <authorList>
            <person name="Pinto B.J."/>
            <person name="Weis J.J."/>
            <person name="Gamble T."/>
            <person name="Ode P.J."/>
            <person name="Paul R."/>
            <person name="Zaspel J.M."/>
        </authorList>
    </citation>
    <scope>NUCLEOTIDE SEQUENCE [LARGE SCALE GENOMIC DNA]</scope>
    <source>
        <strain evidence="5">CgM1</strain>
    </source>
</reference>
<evidence type="ECO:0000256" key="1">
    <source>
        <dbReference type="ARBA" id="ARBA00009728"/>
    </source>
</evidence>
<keyword evidence="2 4" id="KW-0853">WD repeat</keyword>
<keyword evidence="3" id="KW-0677">Repeat</keyword>
<dbReference type="SUPFAM" id="SSF50978">
    <property type="entry name" value="WD40 repeat-like"/>
    <property type="match status" value="1"/>
</dbReference>
<evidence type="ECO:0000313" key="6">
    <source>
        <dbReference type="Proteomes" id="UP000826195"/>
    </source>
</evidence>
<feature type="repeat" description="WD" evidence="4">
    <location>
        <begin position="157"/>
        <end position="196"/>
    </location>
</feature>
<dbReference type="SMART" id="SM00320">
    <property type="entry name" value="WD40"/>
    <property type="match status" value="2"/>
</dbReference>
<dbReference type="InterPro" id="IPR015943">
    <property type="entry name" value="WD40/YVTN_repeat-like_dom_sf"/>
</dbReference>
<evidence type="ECO:0000313" key="5">
    <source>
        <dbReference type="EMBL" id="KAH0561554.1"/>
    </source>
</evidence>
<dbReference type="PANTHER" id="PTHR44411:SF1">
    <property type="entry name" value="THO COMPLEX SUBUNIT 6 HOMOLOG"/>
    <property type="match status" value="1"/>
</dbReference>
<evidence type="ECO:0008006" key="7">
    <source>
        <dbReference type="Google" id="ProtNLM"/>
    </source>
</evidence>
<comment type="similarity">
    <text evidence="1">Belongs to the WD repeat THOC6 family.</text>
</comment>
<dbReference type="PROSITE" id="PS00678">
    <property type="entry name" value="WD_REPEATS_1"/>
    <property type="match status" value="1"/>
</dbReference>
<dbReference type="AlphaFoldDB" id="A0AAV7J190"/>
<dbReference type="Gene3D" id="2.130.10.10">
    <property type="entry name" value="YVTN repeat-like/Quinoprotein amine dehydrogenase"/>
    <property type="match status" value="1"/>
</dbReference>
<dbReference type="InterPro" id="IPR001680">
    <property type="entry name" value="WD40_rpt"/>
</dbReference>
<accession>A0AAV7J190</accession>
<proteinExistence type="inferred from homology"/>
<dbReference type="InterPro" id="IPR042626">
    <property type="entry name" value="THOC6"/>
</dbReference>
<dbReference type="InterPro" id="IPR036322">
    <property type="entry name" value="WD40_repeat_dom_sf"/>
</dbReference>
<dbReference type="Pfam" id="PF00400">
    <property type="entry name" value="WD40"/>
    <property type="match status" value="2"/>
</dbReference>
<evidence type="ECO:0000256" key="3">
    <source>
        <dbReference type="ARBA" id="ARBA00022737"/>
    </source>
</evidence>